<feature type="non-terminal residue" evidence="2">
    <location>
        <position position="1"/>
    </location>
</feature>
<feature type="region of interest" description="Disordered" evidence="1">
    <location>
        <begin position="201"/>
        <end position="229"/>
    </location>
</feature>
<comment type="caution">
    <text evidence="2">The sequence shown here is derived from an EMBL/GenBank/DDBJ whole genome shotgun (WGS) entry which is preliminary data.</text>
</comment>
<dbReference type="Proteomes" id="UP000434172">
    <property type="component" value="Unassembled WGS sequence"/>
</dbReference>
<gene>
    <name evidence="2" type="ORF">GQ607_010177</name>
</gene>
<organism evidence="2 3">
    <name type="scientific">Colletotrichum asianum</name>
    <dbReference type="NCBI Taxonomy" id="702518"/>
    <lineage>
        <taxon>Eukaryota</taxon>
        <taxon>Fungi</taxon>
        <taxon>Dikarya</taxon>
        <taxon>Ascomycota</taxon>
        <taxon>Pezizomycotina</taxon>
        <taxon>Sordariomycetes</taxon>
        <taxon>Hypocreomycetidae</taxon>
        <taxon>Glomerellales</taxon>
        <taxon>Glomerellaceae</taxon>
        <taxon>Colletotrichum</taxon>
        <taxon>Colletotrichum gloeosporioides species complex</taxon>
    </lineage>
</organism>
<feature type="region of interest" description="Disordered" evidence="1">
    <location>
        <begin position="42"/>
        <end position="96"/>
    </location>
</feature>
<feature type="compositionally biased region" description="Low complexity" evidence="1">
    <location>
        <begin position="52"/>
        <end position="69"/>
    </location>
</feature>
<proteinExistence type="predicted"/>
<feature type="compositionally biased region" description="Polar residues" evidence="1">
    <location>
        <begin position="203"/>
        <end position="215"/>
    </location>
</feature>
<evidence type="ECO:0000256" key="1">
    <source>
        <dbReference type="SAM" id="MobiDB-lite"/>
    </source>
</evidence>
<evidence type="ECO:0000313" key="3">
    <source>
        <dbReference type="Proteomes" id="UP000434172"/>
    </source>
</evidence>
<dbReference type="EMBL" id="WOWK01000060">
    <property type="protein sequence ID" value="KAF0322514.1"/>
    <property type="molecule type" value="Genomic_DNA"/>
</dbReference>
<evidence type="ECO:0000313" key="2">
    <source>
        <dbReference type="EMBL" id="KAF0322514.1"/>
    </source>
</evidence>
<reference evidence="2 3" key="1">
    <citation type="submission" date="2019-12" db="EMBL/GenBank/DDBJ databases">
        <title>A genome sequence resource for the geographically widespread anthracnose pathogen Colletotrichum asianum.</title>
        <authorList>
            <person name="Meng Y."/>
        </authorList>
    </citation>
    <scope>NUCLEOTIDE SEQUENCE [LARGE SCALE GENOMIC DNA]</scope>
    <source>
        <strain evidence="2 3">ICMP 18580</strain>
    </source>
</reference>
<protein>
    <submittedName>
        <fullName evidence="2">Uncharacterized protein</fullName>
    </submittedName>
</protein>
<dbReference type="AlphaFoldDB" id="A0A8H3W9A4"/>
<accession>A0A8H3W9A4</accession>
<name>A0A8H3W9A4_9PEZI</name>
<dbReference type="OrthoDB" id="5279705at2759"/>
<keyword evidence="3" id="KW-1185">Reference proteome</keyword>
<feature type="region of interest" description="Disordered" evidence="1">
    <location>
        <begin position="1"/>
        <end position="27"/>
    </location>
</feature>
<sequence>TPDLRLALDQLPFMQPNKTPERKTTSSTMFSVAGPVVFSERTPWDFRPAVPSPLSSSPIRASSPLSPISDNTVRQTQSSPIPAPKFKYASRPTRPNPVLRRREDVQENRRKAFLQNVRQRQDDKTYQRRDMEGTLLKSDWDRDMRQRYYFKQLEGDAIYSEADIEDAATLSQNHKQQIPDDVDDMMVDAIAQEEQDELDALLSSYSQSSDAQQPAKSDPYNLSDDEDYDELFMSLVSSESAVPDASSQEMNMS</sequence>
<feature type="compositionally biased region" description="Polar residues" evidence="1">
    <location>
        <begin position="70"/>
        <end position="80"/>
    </location>
</feature>